<keyword evidence="4" id="KW-1185">Reference proteome</keyword>
<keyword evidence="2" id="KW-0472">Membrane</keyword>
<proteinExistence type="predicted"/>
<dbReference type="Proteomes" id="UP000307507">
    <property type="component" value="Unassembled WGS sequence"/>
</dbReference>
<evidence type="ECO:0000313" key="3">
    <source>
        <dbReference type="EMBL" id="THF47422.1"/>
    </source>
</evidence>
<feature type="region of interest" description="Disordered" evidence="1">
    <location>
        <begin position="120"/>
        <end position="177"/>
    </location>
</feature>
<feature type="compositionally biased region" description="Gly residues" evidence="1">
    <location>
        <begin position="161"/>
        <end position="171"/>
    </location>
</feature>
<keyword evidence="2" id="KW-1133">Transmembrane helix</keyword>
<feature type="transmembrane region" description="Helical" evidence="2">
    <location>
        <begin position="210"/>
        <end position="227"/>
    </location>
</feature>
<name>A0A4S3ZPI2_9FLAO</name>
<dbReference type="RefSeq" id="WP_136404411.1">
    <property type="nucleotide sequence ID" value="NZ_SSNZ01000012.1"/>
</dbReference>
<sequence>MKKRTVESYIEAIKAQYEKAKTGPYAAFLIRPSPAQLRDLSFHILRQHQNENDPSAFRDFWEIEFKDEQIRAITNSIDITRLIPIRRFYLGTSTPADLITIEMAALLVDFPERPYRRFINDLPDTPPEPPNSPGGPGTVIIVTSGNNTGGNNTGQTTPPEMGGGSNQGNKGGKTTADTNQTDIIQSLKNKLQAIWNTITRFFRKRQLSKIHYGLTTVAIMVLLVWNLNKTVFTPKNCMVWMEDHYEKIDCNDPEINGEIRPLDEQLLEHFRKVAYSDTLTCFDLYGNPLIWYSKSNGVYELFTHHGLHPVTEKTLKPITHTIINNLNSDPNQ</sequence>
<dbReference type="AlphaFoldDB" id="A0A4S3ZPI2"/>
<dbReference type="OrthoDB" id="1340494at2"/>
<feature type="compositionally biased region" description="Pro residues" evidence="1">
    <location>
        <begin position="124"/>
        <end position="133"/>
    </location>
</feature>
<organism evidence="3 4">
    <name type="scientific">Flavobacterium supellecticarium</name>
    <dbReference type="NCBI Taxonomy" id="2565924"/>
    <lineage>
        <taxon>Bacteria</taxon>
        <taxon>Pseudomonadati</taxon>
        <taxon>Bacteroidota</taxon>
        <taxon>Flavobacteriia</taxon>
        <taxon>Flavobacteriales</taxon>
        <taxon>Flavobacteriaceae</taxon>
        <taxon>Flavobacterium</taxon>
    </lineage>
</organism>
<evidence type="ECO:0000313" key="4">
    <source>
        <dbReference type="Proteomes" id="UP000307507"/>
    </source>
</evidence>
<accession>A0A4S3ZPI2</accession>
<gene>
    <name evidence="3" type="ORF">E6C50_16815</name>
</gene>
<evidence type="ECO:0000256" key="1">
    <source>
        <dbReference type="SAM" id="MobiDB-lite"/>
    </source>
</evidence>
<dbReference type="EMBL" id="SSNZ01000012">
    <property type="protein sequence ID" value="THF47422.1"/>
    <property type="molecule type" value="Genomic_DNA"/>
</dbReference>
<keyword evidence="2" id="KW-0812">Transmembrane</keyword>
<protein>
    <submittedName>
        <fullName evidence="3">Uncharacterized protein</fullName>
    </submittedName>
</protein>
<evidence type="ECO:0000256" key="2">
    <source>
        <dbReference type="SAM" id="Phobius"/>
    </source>
</evidence>
<comment type="caution">
    <text evidence="3">The sequence shown here is derived from an EMBL/GenBank/DDBJ whole genome shotgun (WGS) entry which is preliminary data.</text>
</comment>
<reference evidence="3 4" key="1">
    <citation type="submission" date="2019-04" db="EMBL/GenBank/DDBJ databases">
        <title>Flavobacterium sp. nov. isolated from construction timber.</title>
        <authorList>
            <person name="Lin S.-Y."/>
            <person name="Chang C.-T."/>
            <person name="Young C.-C."/>
        </authorList>
    </citation>
    <scope>NUCLEOTIDE SEQUENCE [LARGE SCALE GENOMIC DNA]</scope>
    <source>
        <strain evidence="3 4">CC-CTC003</strain>
    </source>
</reference>